<accession>A0ACA9K3Y2</accession>
<evidence type="ECO:0000313" key="2">
    <source>
        <dbReference type="Proteomes" id="UP000789702"/>
    </source>
</evidence>
<dbReference type="Proteomes" id="UP000789702">
    <property type="component" value="Unassembled WGS sequence"/>
</dbReference>
<name>A0ACA9K3Y2_9GLOM</name>
<sequence>MYSELLTQLSNDIIKLIHNPEGYDIKIKVGEPPNTKEFKAHSLILRARSPYFNRALSHEWTKKQENLIIFEKPNVSPNIFEIILRYIYGEIFHLEDHDPFDILDLLIAADEIMIDDVLIDHVQTYLIHSKAAWIDENLLDILTIVSPRNSCRKLREYCLDEIILRDLSSFFDADWFPSLNEFILPESLLNNIMHYYQTDCLYSIMLPASRNPVIRINSSVIINPKCGKNIISWIEKKPFQSNRNINYTYNFNLLYRASCDDNGHSFHQKCDNVGPTLIVIKVEGTNEIIGGYNALNDGWQRGWLSFSRGSKDCFIFSLSNDIKKAEDAKYGYILSDQIDSAIYDHPEGGPCFGSGPDLYVSLKRDQPVGYRLNRCYKSGVFNRQGSFRWKDWEVFQIVKNINS</sequence>
<evidence type="ECO:0000313" key="1">
    <source>
        <dbReference type="EMBL" id="CAG8450741.1"/>
    </source>
</evidence>
<proteinExistence type="predicted"/>
<gene>
    <name evidence="1" type="ORF">DHETER_LOCUS820</name>
</gene>
<dbReference type="EMBL" id="CAJVPU010000453">
    <property type="protein sequence ID" value="CAG8450741.1"/>
    <property type="molecule type" value="Genomic_DNA"/>
</dbReference>
<protein>
    <submittedName>
        <fullName evidence="1">15615_t:CDS:1</fullName>
    </submittedName>
</protein>
<keyword evidence="2" id="KW-1185">Reference proteome</keyword>
<comment type="caution">
    <text evidence="1">The sequence shown here is derived from an EMBL/GenBank/DDBJ whole genome shotgun (WGS) entry which is preliminary data.</text>
</comment>
<reference evidence="1" key="1">
    <citation type="submission" date="2021-06" db="EMBL/GenBank/DDBJ databases">
        <authorList>
            <person name="Kallberg Y."/>
            <person name="Tangrot J."/>
            <person name="Rosling A."/>
        </authorList>
    </citation>
    <scope>NUCLEOTIDE SEQUENCE</scope>
    <source>
        <strain evidence="1">IL203A</strain>
    </source>
</reference>
<organism evidence="1 2">
    <name type="scientific">Dentiscutata heterogama</name>
    <dbReference type="NCBI Taxonomy" id="1316150"/>
    <lineage>
        <taxon>Eukaryota</taxon>
        <taxon>Fungi</taxon>
        <taxon>Fungi incertae sedis</taxon>
        <taxon>Mucoromycota</taxon>
        <taxon>Glomeromycotina</taxon>
        <taxon>Glomeromycetes</taxon>
        <taxon>Diversisporales</taxon>
        <taxon>Gigasporaceae</taxon>
        <taxon>Dentiscutata</taxon>
    </lineage>
</organism>